<dbReference type="InterPro" id="IPR005863">
    <property type="entry name" value="UDP-N-AcMur_synth"/>
</dbReference>
<dbReference type="NCBIfam" id="TIGR01143">
    <property type="entry name" value="murF"/>
    <property type="match status" value="1"/>
</dbReference>
<dbReference type="GO" id="GO:0071555">
    <property type="term" value="P:cell wall organization"/>
    <property type="evidence" value="ECO:0007669"/>
    <property type="project" value="UniProtKB-KW"/>
</dbReference>
<dbReference type="EMBL" id="FOCP01000003">
    <property type="protein sequence ID" value="SEM86826.1"/>
    <property type="molecule type" value="Genomic_DNA"/>
</dbReference>
<dbReference type="HAMAP" id="MF_02019">
    <property type="entry name" value="MurF"/>
    <property type="match status" value="1"/>
</dbReference>
<dbReference type="InterPro" id="IPR036615">
    <property type="entry name" value="Mur_ligase_C_dom_sf"/>
</dbReference>
<keyword evidence="3 10" id="KW-0132">Cell division</keyword>
<evidence type="ECO:0000256" key="3">
    <source>
        <dbReference type="ARBA" id="ARBA00022618"/>
    </source>
</evidence>
<dbReference type="InterPro" id="IPR000713">
    <property type="entry name" value="Mur_ligase_N"/>
</dbReference>
<evidence type="ECO:0000259" key="12">
    <source>
        <dbReference type="Pfam" id="PF01225"/>
    </source>
</evidence>
<dbReference type="Pfam" id="PF01225">
    <property type="entry name" value="Mur_ligase"/>
    <property type="match status" value="1"/>
</dbReference>
<dbReference type="OrthoDB" id="9801978at2"/>
<comment type="pathway">
    <text evidence="10 11">Cell wall biogenesis; peptidoglycan biosynthesis.</text>
</comment>
<dbReference type="PANTHER" id="PTHR43024:SF1">
    <property type="entry name" value="UDP-N-ACETYLMURAMOYL-TRIPEPTIDE--D-ALANYL-D-ALANINE LIGASE"/>
    <property type="match status" value="1"/>
</dbReference>
<evidence type="ECO:0000256" key="10">
    <source>
        <dbReference type="HAMAP-Rule" id="MF_02019"/>
    </source>
</evidence>
<evidence type="ECO:0000256" key="11">
    <source>
        <dbReference type="RuleBase" id="RU004136"/>
    </source>
</evidence>
<comment type="subcellular location">
    <subcellularLocation>
        <location evidence="10 11">Cytoplasm</location>
    </subcellularLocation>
</comment>
<keyword evidence="2 10" id="KW-0436">Ligase</keyword>
<evidence type="ECO:0000256" key="7">
    <source>
        <dbReference type="ARBA" id="ARBA00022984"/>
    </source>
</evidence>
<dbReference type="Gene3D" id="3.40.1190.10">
    <property type="entry name" value="Mur-like, catalytic domain"/>
    <property type="match status" value="1"/>
</dbReference>
<protein>
    <recommendedName>
        <fullName evidence="10 11">UDP-N-acetylmuramoyl-tripeptide--D-alanyl-D-alanine ligase</fullName>
        <ecNumber evidence="10 11">6.3.2.10</ecNumber>
    </recommendedName>
    <alternativeName>
        <fullName evidence="10">D-alanyl-D-alanine-adding enzyme</fullName>
    </alternativeName>
</protein>
<dbReference type="RefSeq" id="WP_090627950.1">
    <property type="nucleotide sequence ID" value="NZ_FOCP01000003.1"/>
</dbReference>
<organism evidence="15 16">
    <name type="scientific">Nitrosomonas marina</name>
    <dbReference type="NCBI Taxonomy" id="917"/>
    <lineage>
        <taxon>Bacteria</taxon>
        <taxon>Pseudomonadati</taxon>
        <taxon>Pseudomonadota</taxon>
        <taxon>Betaproteobacteria</taxon>
        <taxon>Nitrosomonadales</taxon>
        <taxon>Nitrosomonadaceae</taxon>
        <taxon>Nitrosomonas</taxon>
    </lineage>
</organism>
<keyword evidence="1 10" id="KW-0963">Cytoplasm</keyword>
<dbReference type="SUPFAM" id="SSF53244">
    <property type="entry name" value="MurD-like peptide ligases, peptide-binding domain"/>
    <property type="match status" value="1"/>
</dbReference>
<accession>A0A1H8BVK7</accession>
<dbReference type="GO" id="GO:0008766">
    <property type="term" value="F:UDP-N-acetylmuramoylalanyl-D-glutamyl-2,6-diaminopimelate-D-alanyl-D-alanine ligase activity"/>
    <property type="evidence" value="ECO:0007669"/>
    <property type="project" value="RHEA"/>
</dbReference>
<evidence type="ECO:0000259" key="13">
    <source>
        <dbReference type="Pfam" id="PF02875"/>
    </source>
</evidence>
<comment type="similarity">
    <text evidence="10">Belongs to the MurCDEF family. MurF subfamily.</text>
</comment>
<dbReference type="GO" id="GO:0009252">
    <property type="term" value="P:peptidoglycan biosynthetic process"/>
    <property type="evidence" value="ECO:0007669"/>
    <property type="project" value="UniProtKB-UniRule"/>
</dbReference>
<keyword evidence="6 10" id="KW-0133">Cell shape</keyword>
<reference evidence="15 16" key="1">
    <citation type="submission" date="2016-10" db="EMBL/GenBank/DDBJ databases">
        <authorList>
            <person name="de Groot N.N."/>
        </authorList>
    </citation>
    <scope>NUCLEOTIDE SEQUENCE [LARGE SCALE GENOMIC DNA]</scope>
    <source>
        <strain evidence="15 16">Nm22</strain>
    </source>
</reference>
<dbReference type="InterPro" id="IPR035911">
    <property type="entry name" value="MurE/MurF_N"/>
</dbReference>
<dbReference type="InterPro" id="IPR013221">
    <property type="entry name" value="Mur_ligase_cen"/>
</dbReference>
<dbReference type="PANTHER" id="PTHR43024">
    <property type="entry name" value="UDP-N-ACETYLMURAMOYL-TRIPEPTIDE--D-ALANYL-D-ALANINE LIGASE"/>
    <property type="match status" value="1"/>
</dbReference>
<proteinExistence type="inferred from homology"/>
<keyword evidence="8 10" id="KW-0131">Cell cycle</keyword>
<keyword evidence="7 10" id="KW-0573">Peptidoglycan synthesis</keyword>
<evidence type="ECO:0000256" key="2">
    <source>
        <dbReference type="ARBA" id="ARBA00022598"/>
    </source>
</evidence>
<dbReference type="Pfam" id="PF08245">
    <property type="entry name" value="Mur_ligase_M"/>
    <property type="match status" value="1"/>
</dbReference>
<comment type="catalytic activity">
    <reaction evidence="10 11">
        <text>D-alanyl-D-alanine + UDP-N-acetyl-alpha-D-muramoyl-L-alanyl-gamma-D-glutamyl-meso-2,6-diaminopimelate + ATP = UDP-N-acetyl-alpha-D-muramoyl-L-alanyl-gamma-D-glutamyl-meso-2,6-diaminopimeloyl-D-alanyl-D-alanine + ADP + phosphate + H(+)</text>
        <dbReference type="Rhea" id="RHEA:28374"/>
        <dbReference type="ChEBI" id="CHEBI:15378"/>
        <dbReference type="ChEBI" id="CHEBI:30616"/>
        <dbReference type="ChEBI" id="CHEBI:43474"/>
        <dbReference type="ChEBI" id="CHEBI:57822"/>
        <dbReference type="ChEBI" id="CHEBI:61386"/>
        <dbReference type="ChEBI" id="CHEBI:83905"/>
        <dbReference type="ChEBI" id="CHEBI:456216"/>
        <dbReference type="EC" id="6.3.2.10"/>
    </reaction>
</comment>
<dbReference type="SUPFAM" id="SSF63418">
    <property type="entry name" value="MurE/MurF N-terminal domain"/>
    <property type="match status" value="1"/>
</dbReference>
<dbReference type="AlphaFoldDB" id="A0A1H8BVK7"/>
<feature type="domain" description="Mur ligase C-terminal" evidence="13">
    <location>
        <begin position="332"/>
        <end position="451"/>
    </location>
</feature>
<evidence type="ECO:0000256" key="4">
    <source>
        <dbReference type="ARBA" id="ARBA00022741"/>
    </source>
</evidence>
<evidence type="ECO:0000256" key="6">
    <source>
        <dbReference type="ARBA" id="ARBA00022960"/>
    </source>
</evidence>
<keyword evidence="9 10" id="KW-0961">Cell wall biogenesis/degradation</keyword>
<dbReference type="Pfam" id="PF02875">
    <property type="entry name" value="Mur_ligase_C"/>
    <property type="match status" value="1"/>
</dbReference>
<feature type="domain" description="Mur ligase N-terminal catalytic" evidence="12">
    <location>
        <begin position="22"/>
        <end position="96"/>
    </location>
</feature>
<dbReference type="Proteomes" id="UP000199459">
    <property type="component" value="Unassembled WGS sequence"/>
</dbReference>
<dbReference type="Gene3D" id="3.90.190.20">
    <property type="entry name" value="Mur ligase, C-terminal domain"/>
    <property type="match status" value="1"/>
</dbReference>
<dbReference type="UniPathway" id="UPA00219"/>
<evidence type="ECO:0000256" key="9">
    <source>
        <dbReference type="ARBA" id="ARBA00023316"/>
    </source>
</evidence>
<evidence type="ECO:0000259" key="14">
    <source>
        <dbReference type="Pfam" id="PF08245"/>
    </source>
</evidence>
<dbReference type="SUPFAM" id="SSF53623">
    <property type="entry name" value="MurD-like peptide ligases, catalytic domain"/>
    <property type="match status" value="1"/>
</dbReference>
<keyword evidence="5 10" id="KW-0067">ATP-binding</keyword>
<sequence length="470" mass="51013">MMQLQKAAQILHARWQGENVRFTGVSTDSRTLQKGDLFVALSGKRFDGGRFVEDAQNNGAVAAMVSLRTEADSVSTEMPFIYVDDARIGLGQLAAYWRAQFSVPLIAVTGSNGKTTVKDMLALILDQSTSNLIDAFNNSPVKRVVLATAGNLNNDIGMPLMLLRIRDFHRFVVIEMGMNHMGEIAYLTQLAKPDVAVITNAGLAHIQGLGSVEAVARAKGEIFSGLNAQGTAVINADDQHAPLWRTLANDRKVIDFGLNRKVKPQIFAEYRSDIGGSNFLLHLPDGEIEIDLQVPGVHNIRNALAAAAAAVAVGVDKKSIAAGLHAFKGVQGRLQKKRGRHDSVLIDDSYNANPESVRAALAVLSAAKGKKILVLGDMGELGEPSIDLHRVIGKEARLAKLDKLLTIGELSKYTSEAFGHHAQHFTDMNSLLDCAEQLLDADVTMLIKGSRFMRMEQIMKRLEFPSAEGK</sequence>
<dbReference type="InterPro" id="IPR004101">
    <property type="entry name" value="Mur_ligase_C"/>
</dbReference>
<name>A0A1H8BVK7_9PROT</name>
<dbReference type="GO" id="GO:0051301">
    <property type="term" value="P:cell division"/>
    <property type="evidence" value="ECO:0007669"/>
    <property type="project" value="UniProtKB-KW"/>
</dbReference>
<dbReference type="Gene3D" id="3.40.1390.10">
    <property type="entry name" value="MurE/MurF, N-terminal domain"/>
    <property type="match status" value="1"/>
</dbReference>
<feature type="domain" description="Mur ligase central" evidence="14">
    <location>
        <begin position="108"/>
        <end position="310"/>
    </location>
</feature>
<evidence type="ECO:0000313" key="16">
    <source>
        <dbReference type="Proteomes" id="UP000199459"/>
    </source>
</evidence>
<dbReference type="GO" id="GO:0047480">
    <property type="term" value="F:UDP-N-acetylmuramoyl-tripeptide-D-alanyl-D-alanine ligase activity"/>
    <property type="evidence" value="ECO:0007669"/>
    <property type="project" value="UniProtKB-UniRule"/>
</dbReference>
<dbReference type="GO" id="GO:0005737">
    <property type="term" value="C:cytoplasm"/>
    <property type="evidence" value="ECO:0007669"/>
    <property type="project" value="UniProtKB-SubCell"/>
</dbReference>
<dbReference type="InterPro" id="IPR051046">
    <property type="entry name" value="MurCDEF_CellWall_CoF430Synth"/>
</dbReference>
<comment type="function">
    <text evidence="10 11">Involved in cell wall formation. Catalyzes the final step in the synthesis of UDP-N-acetylmuramoyl-pentapeptide, the precursor of murein.</text>
</comment>
<keyword evidence="4 10" id="KW-0547">Nucleotide-binding</keyword>
<dbReference type="GO" id="GO:0005524">
    <property type="term" value="F:ATP binding"/>
    <property type="evidence" value="ECO:0007669"/>
    <property type="project" value="UniProtKB-UniRule"/>
</dbReference>
<evidence type="ECO:0000313" key="15">
    <source>
        <dbReference type="EMBL" id="SEM86826.1"/>
    </source>
</evidence>
<evidence type="ECO:0000256" key="8">
    <source>
        <dbReference type="ARBA" id="ARBA00023306"/>
    </source>
</evidence>
<feature type="binding site" evidence="10">
    <location>
        <begin position="110"/>
        <end position="116"/>
    </location>
    <ligand>
        <name>ATP</name>
        <dbReference type="ChEBI" id="CHEBI:30616"/>
    </ligand>
</feature>
<dbReference type="GO" id="GO:0008360">
    <property type="term" value="P:regulation of cell shape"/>
    <property type="evidence" value="ECO:0007669"/>
    <property type="project" value="UniProtKB-KW"/>
</dbReference>
<gene>
    <name evidence="10" type="primary">murF</name>
    <name evidence="15" type="ORF">SAMN05216325_103134</name>
</gene>
<dbReference type="InterPro" id="IPR036565">
    <property type="entry name" value="Mur-like_cat_sf"/>
</dbReference>
<dbReference type="EC" id="6.3.2.10" evidence="10 11"/>
<evidence type="ECO:0000256" key="5">
    <source>
        <dbReference type="ARBA" id="ARBA00022840"/>
    </source>
</evidence>
<dbReference type="STRING" id="917.SAMN05216326_10475"/>
<evidence type="ECO:0000256" key="1">
    <source>
        <dbReference type="ARBA" id="ARBA00022490"/>
    </source>
</evidence>